<comment type="catalytic activity">
    <reaction evidence="13 15">
        <text>2 cob(II)yrinate a,c diamide + reduced [electron-transfer flavoprotein] + 2 ATP = 2 adenosylcob(III)yrinate a,c-diamide + 2 triphosphate + oxidized [electron-transfer flavoprotein] + 3 H(+)</text>
        <dbReference type="Rhea" id="RHEA:11528"/>
        <dbReference type="Rhea" id="RHEA-COMP:10685"/>
        <dbReference type="Rhea" id="RHEA-COMP:10686"/>
        <dbReference type="ChEBI" id="CHEBI:15378"/>
        <dbReference type="ChEBI" id="CHEBI:18036"/>
        <dbReference type="ChEBI" id="CHEBI:30616"/>
        <dbReference type="ChEBI" id="CHEBI:57692"/>
        <dbReference type="ChEBI" id="CHEBI:58307"/>
        <dbReference type="ChEBI" id="CHEBI:58503"/>
        <dbReference type="ChEBI" id="CHEBI:58537"/>
        <dbReference type="EC" id="2.5.1.17"/>
    </reaction>
</comment>
<evidence type="ECO:0000313" key="18">
    <source>
        <dbReference type="Proteomes" id="UP000216446"/>
    </source>
</evidence>
<dbReference type="GO" id="GO:0009236">
    <property type="term" value="P:cobalamin biosynthetic process"/>
    <property type="evidence" value="ECO:0007669"/>
    <property type="project" value="UniProtKB-UniRule"/>
</dbReference>
<evidence type="ECO:0000256" key="6">
    <source>
        <dbReference type="ARBA" id="ARBA00022490"/>
    </source>
</evidence>
<dbReference type="EC" id="2.5.1.17" evidence="4 15"/>
<dbReference type="GO" id="GO:0008817">
    <property type="term" value="F:corrinoid adenosyltransferase activity"/>
    <property type="evidence" value="ECO:0007669"/>
    <property type="project" value="UniProtKB-UniRule"/>
</dbReference>
<dbReference type="PANTHER" id="PTHR12213:SF0">
    <property type="entry name" value="CORRINOID ADENOSYLTRANSFERASE MMAB"/>
    <property type="match status" value="1"/>
</dbReference>
<evidence type="ECO:0000256" key="13">
    <source>
        <dbReference type="ARBA" id="ARBA00048555"/>
    </source>
</evidence>
<keyword evidence="9 15" id="KW-0067">ATP-binding</keyword>
<comment type="subcellular location">
    <subcellularLocation>
        <location evidence="1">Cytoplasm</location>
    </subcellularLocation>
</comment>
<evidence type="ECO:0000256" key="15">
    <source>
        <dbReference type="RuleBase" id="RU366026"/>
    </source>
</evidence>
<dbReference type="Pfam" id="PF01923">
    <property type="entry name" value="Cob_adeno_trans"/>
    <property type="match status" value="1"/>
</dbReference>
<accession>A0A259TZA4</accession>
<evidence type="ECO:0000256" key="1">
    <source>
        <dbReference type="ARBA" id="ARBA00004496"/>
    </source>
</evidence>
<comment type="caution">
    <text evidence="17">The sequence shown here is derived from an EMBL/GenBank/DDBJ whole genome shotgun (WGS) entry which is preliminary data.</text>
</comment>
<comment type="similarity">
    <text evidence="3 15">Belongs to the Cob(I)alamin adenosyltransferase family.</text>
</comment>
<evidence type="ECO:0000256" key="12">
    <source>
        <dbReference type="ARBA" id="ARBA00033354"/>
    </source>
</evidence>
<evidence type="ECO:0000256" key="8">
    <source>
        <dbReference type="ARBA" id="ARBA00022741"/>
    </source>
</evidence>
<evidence type="ECO:0000259" key="16">
    <source>
        <dbReference type="Pfam" id="PF01923"/>
    </source>
</evidence>
<dbReference type="NCBIfam" id="TIGR00636">
    <property type="entry name" value="PduO_Nterm"/>
    <property type="match status" value="1"/>
</dbReference>
<dbReference type="InterPro" id="IPR029499">
    <property type="entry name" value="PduO-typ"/>
</dbReference>
<protein>
    <recommendedName>
        <fullName evidence="5 15">Corrinoid adenosyltransferase</fullName>
        <ecNumber evidence="4 15">2.5.1.17</ecNumber>
    </recommendedName>
    <alternativeName>
        <fullName evidence="10 15">Cob(II)alamin adenosyltransferase</fullName>
    </alternativeName>
    <alternativeName>
        <fullName evidence="12 15">Cob(II)yrinic acid a,c-diamide adenosyltransferase</fullName>
    </alternativeName>
    <alternativeName>
        <fullName evidence="11 15">Cobinamide/cobalamin adenosyltransferase</fullName>
    </alternativeName>
</protein>
<dbReference type="Proteomes" id="UP000216446">
    <property type="component" value="Unassembled WGS sequence"/>
</dbReference>
<evidence type="ECO:0000256" key="9">
    <source>
        <dbReference type="ARBA" id="ARBA00022840"/>
    </source>
</evidence>
<feature type="domain" description="Cobalamin adenosyltransferase-like" evidence="16">
    <location>
        <begin position="3"/>
        <end position="167"/>
    </location>
</feature>
<dbReference type="Gene3D" id="1.20.1200.10">
    <property type="entry name" value="Cobalamin adenosyltransferase-like"/>
    <property type="match status" value="1"/>
</dbReference>
<keyword evidence="15" id="KW-0169">Cobalamin biosynthesis</keyword>
<dbReference type="PANTHER" id="PTHR12213">
    <property type="entry name" value="CORRINOID ADENOSYLTRANSFERASE"/>
    <property type="match status" value="1"/>
</dbReference>
<keyword evidence="18" id="KW-1185">Reference proteome</keyword>
<keyword evidence="6" id="KW-0963">Cytoplasm</keyword>
<reference evidence="17 18" key="1">
    <citation type="submission" date="2016-11" db="EMBL/GenBank/DDBJ databases">
        <title>Study of marine rhodopsin-containing bacteria.</title>
        <authorList>
            <person name="Yoshizawa S."/>
            <person name="Kumagai Y."/>
            <person name="Kogure K."/>
        </authorList>
    </citation>
    <scope>NUCLEOTIDE SEQUENCE [LARGE SCALE GENOMIC DNA]</scope>
    <source>
        <strain evidence="17 18">SG-29</strain>
    </source>
</reference>
<name>A0A259TZA4_9BACT</name>
<sequence length="189" mass="20418">MKVYTKTGDDGTTALFGGDRVSKSHPRIAAYGTVDEVNSVLGMARATLDPGAATDLIARVQNELFVLGGDLAAPEETTYPLPRIEAHHTEQMEADIDRLTADLAPLKNFILPGGTQASASLHLARTVSRRAERLAIDMVGEGEVVSQEALNYLNRLSDWLFTLARWVNHDAGVEDIAWVPVADRTPAAP</sequence>
<evidence type="ECO:0000256" key="7">
    <source>
        <dbReference type="ARBA" id="ARBA00022679"/>
    </source>
</evidence>
<evidence type="ECO:0000256" key="3">
    <source>
        <dbReference type="ARBA" id="ARBA00007487"/>
    </source>
</evidence>
<gene>
    <name evidence="17" type="ORF">BSZ36_07940</name>
</gene>
<comment type="catalytic activity">
    <reaction evidence="14 15">
        <text>2 cob(II)alamin + reduced [electron-transfer flavoprotein] + 2 ATP = 2 adenosylcob(III)alamin + 2 triphosphate + oxidized [electron-transfer flavoprotein] + 3 H(+)</text>
        <dbReference type="Rhea" id="RHEA:28671"/>
        <dbReference type="Rhea" id="RHEA-COMP:10685"/>
        <dbReference type="Rhea" id="RHEA-COMP:10686"/>
        <dbReference type="ChEBI" id="CHEBI:15378"/>
        <dbReference type="ChEBI" id="CHEBI:16304"/>
        <dbReference type="ChEBI" id="CHEBI:18036"/>
        <dbReference type="ChEBI" id="CHEBI:18408"/>
        <dbReference type="ChEBI" id="CHEBI:30616"/>
        <dbReference type="ChEBI" id="CHEBI:57692"/>
        <dbReference type="ChEBI" id="CHEBI:58307"/>
        <dbReference type="EC" id="2.5.1.17"/>
    </reaction>
</comment>
<evidence type="ECO:0000256" key="5">
    <source>
        <dbReference type="ARBA" id="ARBA00020963"/>
    </source>
</evidence>
<organism evidence="17 18">
    <name type="scientific">Rubricoccus marinus</name>
    <dbReference type="NCBI Taxonomy" id="716817"/>
    <lineage>
        <taxon>Bacteria</taxon>
        <taxon>Pseudomonadati</taxon>
        <taxon>Rhodothermota</taxon>
        <taxon>Rhodothermia</taxon>
        <taxon>Rhodothermales</taxon>
        <taxon>Rubricoccaceae</taxon>
        <taxon>Rubricoccus</taxon>
    </lineage>
</organism>
<dbReference type="UniPathway" id="UPA00148">
    <property type="reaction ID" value="UER00233"/>
</dbReference>
<dbReference type="GO" id="GO:0005737">
    <property type="term" value="C:cytoplasm"/>
    <property type="evidence" value="ECO:0007669"/>
    <property type="project" value="UniProtKB-SubCell"/>
</dbReference>
<dbReference type="AlphaFoldDB" id="A0A259TZA4"/>
<dbReference type="InParanoid" id="A0A259TZA4"/>
<dbReference type="SUPFAM" id="SSF89028">
    <property type="entry name" value="Cobalamin adenosyltransferase-like"/>
    <property type="match status" value="1"/>
</dbReference>
<evidence type="ECO:0000256" key="2">
    <source>
        <dbReference type="ARBA" id="ARBA00005121"/>
    </source>
</evidence>
<evidence type="ECO:0000256" key="14">
    <source>
        <dbReference type="ARBA" id="ARBA00048692"/>
    </source>
</evidence>
<dbReference type="FunFam" id="1.20.1200.10:FF:000003">
    <property type="entry name" value="ATP:cob(I)alamin adenosyltransferase"/>
    <property type="match status" value="1"/>
</dbReference>
<evidence type="ECO:0000256" key="10">
    <source>
        <dbReference type="ARBA" id="ARBA00031529"/>
    </source>
</evidence>
<evidence type="ECO:0000313" key="17">
    <source>
        <dbReference type="EMBL" id="OZC02908.1"/>
    </source>
</evidence>
<evidence type="ECO:0000256" key="11">
    <source>
        <dbReference type="ARBA" id="ARBA00033334"/>
    </source>
</evidence>
<dbReference type="RefSeq" id="WP_094547637.1">
    <property type="nucleotide sequence ID" value="NZ_MQWB01000001.1"/>
</dbReference>
<dbReference type="InterPro" id="IPR036451">
    <property type="entry name" value="CblAdoTrfase-like_sf"/>
</dbReference>
<keyword evidence="8 15" id="KW-0547">Nucleotide-binding</keyword>
<dbReference type="InterPro" id="IPR016030">
    <property type="entry name" value="CblAdoTrfase-like"/>
</dbReference>
<evidence type="ECO:0000256" key="4">
    <source>
        <dbReference type="ARBA" id="ARBA00012454"/>
    </source>
</evidence>
<dbReference type="OrthoDB" id="9778896at2"/>
<comment type="pathway">
    <text evidence="2 15">Cofactor biosynthesis; adenosylcobalamin biosynthesis; adenosylcobalamin from cob(II)yrinate a,c-diamide: step 2/7.</text>
</comment>
<proteinExistence type="inferred from homology"/>
<keyword evidence="7 15" id="KW-0808">Transferase</keyword>
<dbReference type="EMBL" id="MQWB01000001">
    <property type="protein sequence ID" value="OZC02908.1"/>
    <property type="molecule type" value="Genomic_DNA"/>
</dbReference>
<dbReference type="GO" id="GO:0005524">
    <property type="term" value="F:ATP binding"/>
    <property type="evidence" value="ECO:0007669"/>
    <property type="project" value="UniProtKB-UniRule"/>
</dbReference>